<name>A0AAW2XT45_9LAMI</name>
<gene>
    <name evidence="2" type="ORF">Slati_0886300</name>
</gene>
<reference evidence="2" key="1">
    <citation type="submission" date="2020-06" db="EMBL/GenBank/DDBJ databases">
        <authorList>
            <person name="Li T."/>
            <person name="Hu X."/>
            <person name="Zhang T."/>
            <person name="Song X."/>
            <person name="Zhang H."/>
            <person name="Dai N."/>
            <person name="Sheng W."/>
            <person name="Hou X."/>
            <person name="Wei L."/>
        </authorList>
    </citation>
    <scope>NUCLEOTIDE SEQUENCE</scope>
    <source>
        <strain evidence="2">KEN1</strain>
        <tissue evidence="2">Leaf</tissue>
    </source>
</reference>
<dbReference type="GO" id="GO:0008270">
    <property type="term" value="F:zinc ion binding"/>
    <property type="evidence" value="ECO:0007669"/>
    <property type="project" value="InterPro"/>
</dbReference>
<reference evidence="2" key="2">
    <citation type="journal article" date="2024" name="Plant">
        <title>Genomic evolution and insights into agronomic trait innovations of Sesamum species.</title>
        <authorList>
            <person name="Miao H."/>
            <person name="Wang L."/>
            <person name="Qu L."/>
            <person name="Liu H."/>
            <person name="Sun Y."/>
            <person name="Le M."/>
            <person name="Wang Q."/>
            <person name="Wei S."/>
            <person name="Zheng Y."/>
            <person name="Lin W."/>
            <person name="Duan Y."/>
            <person name="Cao H."/>
            <person name="Xiong S."/>
            <person name="Wang X."/>
            <person name="Wei L."/>
            <person name="Li C."/>
            <person name="Ma Q."/>
            <person name="Ju M."/>
            <person name="Zhao R."/>
            <person name="Li G."/>
            <person name="Mu C."/>
            <person name="Tian Q."/>
            <person name="Mei H."/>
            <person name="Zhang T."/>
            <person name="Gao T."/>
            <person name="Zhang H."/>
        </authorList>
    </citation>
    <scope>NUCLEOTIDE SEQUENCE</scope>
    <source>
        <strain evidence="2">KEN1</strain>
    </source>
</reference>
<evidence type="ECO:0008006" key="3">
    <source>
        <dbReference type="Google" id="ProtNLM"/>
    </source>
</evidence>
<dbReference type="GO" id="GO:0003676">
    <property type="term" value="F:nucleic acid binding"/>
    <property type="evidence" value="ECO:0007669"/>
    <property type="project" value="InterPro"/>
</dbReference>
<feature type="region of interest" description="Disordered" evidence="1">
    <location>
        <begin position="21"/>
        <end position="70"/>
    </location>
</feature>
<evidence type="ECO:0000313" key="2">
    <source>
        <dbReference type="EMBL" id="KAL0455471.1"/>
    </source>
</evidence>
<dbReference type="EMBL" id="JACGWN010000003">
    <property type="protein sequence ID" value="KAL0455471.1"/>
    <property type="molecule type" value="Genomic_DNA"/>
</dbReference>
<sequence length="98" mass="10690">MQSGCGVRVVAPKCNACMSLGHPTKECPSKKPKQPPVSVYVQKPPAPLPREQIRREPENSGGSVTRRVDREEPGKAIVLYNTFDALMVPDSDTDTSKV</sequence>
<dbReference type="AlphaFoldDB" id="A0AAW2XT45"/>
<proteinExistence type="predicted"/>
<comment type="caution">
    <text evidence="2">The sequence shown here is derived from an EMBL/GenBank/DDBJ whole genome shotgun (WGS) entry which is preliminary data.</text>
</comment>
<accession>A0AAW2XT45</accession>
<organism evidence="2">
    <name type="scientific">Sesamum latifolium</name>
    <dbReference type="NCBI Taxonomy" id="2727402"/>
    <lineage>
        <taxon>Eukaryota</taxon>
        <taxon>Viridiplantae</taxon>
        <taxon>Streptophyta</taxon>
        <taxon>Embryophyta</taxon>
        <taxon>Tracheophyta</taxon>
        <taxon>Spermatophyta</taxon>
        <taxon>Magnoliopsida</taxon>
        <taxon>eudicotyledons</taxon>
        <taxon>Gunneridae</taxon>
        <taxon>Pentapetalae</taxon>
        <taxon>asterids</taxon>
        <taxon>lamiids</taxon>
        <taxon>Lamiales</taxon>
        <taxon>Pedaliaceae</taxon>
        <taxon>Sesamum</taxon>
    </lineage>
</organism>
<dbReference type="SUPFAM" id="SSF57756">
    <property type="entry name" value="Retrovirus zinc finger-like domains"/>
    <property type="match status" value="1"/>
</dbReference>
<dbReference type="InterPro" id="IPR036875">
    <property type="entry name" value="Znf_CCHC_sf"/>
</dbReference>
<protein>
    <recommendedName>
        <fullName evidence="3">CCHC-type domain-containing protein</fullName>
    </recommendedName>
</protein>
<evidence type="ECO:0000256" key="1">
    <source>
        <dbReference type="SAM" id="MobiDB-lite"/>
    </source>
</evidence>